<dbReference type="InterPro" id="IPR003593">
    <property type="entry name" value="AAA+_ATPase"/>
</dbReference>
<keyword evidence="1" id="KW-0813">Transport</keyword>
<keyword evidence="3" id="KW-0677">Repeat</keyword>
<dbReference type="PROSITE" id="PS50893">
    <property type="entry name" value="ABC_TRANSPORTER_2"/>
    <property type="match status" value="2"/>
</dbReference>
<keyword evidence="8" id="KW-1185">Reference proteome</keyword>
<feature type="domain" description="ABC transporter" evidence="6">
    <location>
        <begin position="262"/>
        <end position="507"/>
    </location>
</feature>
<keyword evidence="2" id="KW-0762">Sugar transport</keyword>
<evidence type="ECO:0000256" key="4">
    <source>
        <dbReference type="ARBA" id="ARBA00022741"/>
    </source>
</evidence>
<keyword evidence="4" id="KW-0547">Nucleotide-binding</keyword>
<evidence type="ECO:0000256" key="3">
    <source>
        <dbReference type="ARBA" id="ARBA00022737"/>
    </source>
</evidence>
<dbReference type="SMART" id="SM00382">
    <property type="entry name" value="AAA"/>
    <property type="match status" value="1"/>
</dbReference>
<dbReference type="RefSeq" id="WP_263844407.1">
    <property type="nucleotide sequence ID" value="NZ_JALIEB010000006.1"/>
</dbReference>
<proteinExistence type="predicted"/>
<evidence type="ECO:0000256" key="2">
    <source>
        <dbReference type="ARBA" id="ARBA00022597"/>
    </source>
</evidence>
<dbReference type="InterPro" id="IPR017871">
    <property type="entry name" value="ABC_transporter-like_CS"/>
</dbReference>
<dbReference type="GO" id="GO:0005524">
    <property type="term" value="F:ATP binding"/>
    <property type="evidence" value="ECO:0007669"/>
    <property type="project" value="UniProtKB-KW"/>
</dbReference>
<gene>
    <name evidence="7" type="ORF">MUB52_11655</name>
</gene>
<dbReference type="Pfam" id="PF00005">
    <property type="entry name" value="ABC_tran"/>
    <property type="match status" value="2"/>
</dbReference>
<organism evidence="7 8">
    <name type="scientific">Roseobacter sinensis</name>
    <dbReference type="NCBI Taxonomy" id="2931391"/>
    <lineage>
        <taxon>Bacteria</taxon>
        <taxon>Pseudomonadati</taxon>
        <taxon>Pseudomonadota</taxon>
        <taxon>Alphaproteobacteria</taxon>
        <taxon>Rhodobacterales</taxon>
        <taxon>Roseobacteraceae</taxon>
        <taxon>Roseobacter</taxon>
    </lineage>
</organism>
<dbReference type="Gene3D" id="3.40.50.300">
    <property type="entry name" value="P-loop containing nucleotide triphosphate hydrolases"/>
    <property type="match status" value="2"/>
</dbReference>
<evidence type="ECO:0000256" key="5">
    <source>
        <dbReference type="ARBA" id="ARBA00022840"/>
    </source>
</evidence>
<dbReference type="CDD" id="cd03215">
    <property type="entry name" value="ABC_Carb_Monos_II"/>
    <property type="match status" value="1"/>
</dbReference>
<evidence type="ECO:0000313" key="7">
    <source>
        <dbReference type="EMBL" id="MCV3272083.1"/>
    </source>
</evidence>
<dbReference type="InterPro" id="IPR050107">
    <property type="entry name" value="ABC_carbohydrate_import_ATPase"/>
</dbReference>
<sequence>MSTSPSEPAQAHVQLTGVTKRYGGVTALDNVDFACELGSVHAVLGENGAGKSTLIKIMSGVVQPDEGEIRLDGTPTSFSHPAAANAQGIVCIFQELSLLPDLSVADNISIAEPPRRFGLIDRKAQRRRAEDLLARIGCEDVNPMARVRDLPLSRRQMVEIAKALAKDPSVLILDEATSALTSADVDTVFGILRRLREDGISILTISHRMHEIEAIADKCSVFRNGRHIETFAQGARSEGEIVQMMIGREITAHFPPKPPPPEATKPMLQLEKYSWEGKLKSIDLTVGAGEIVGLGGLDGQGQKELLLGLFGVLKGTSGTITVQGKEVTIASPQDAKAAGVDLALIPEDRKTEGLMLPMSIADNLTIASLNRLSRGLFVDQDALTAAVEDGIQRMQIKVGSSSDPVSTLSGGNQQKVVIAKWLMTDPKIILLNDPTRGIDVGTKQEIYRLLRSLAEAGASVIYYSTDYEELIGCCDRVAVMYDGEIVRELKGDEINERNIIASALKMDEAAE</sequence>
<evidence type="ECO:0000259" key="6">
    <source>
        <dbReference type="PROSITE" id="PS50893"/>
    </source>
</evidence>
<evidence type="ECO:0000313" key="8">
    <source>
        <dbReference type="Proteomes" id="UP001208690"/>
    </source>
</evidence>
<dbReference type="CDD" id="cd03216">
    <property type="entry name" value="ABC_Carb_Monos_I"/>
    <property type="match status" value="1"/>
</dbReference>
<comment type="caution">
    <text evidence="7">The sequence shown here is derived from an EMBL/GenBank/DDBJ whole genome shotgun (WGS) entry which is preliminary data.</text>
</comment>
<dbReference type="InterPro" id="IPR027417">
    <property type="entry name" value="P-loop_NTPase"/>
</dbReference>
<evidence type="ECO:0000256" key="1">
    <source>
        <dbReference type="ARBA" id="ARBA00022448"/>
    </source>
</evidence>
<name>A0ABT3BEV1_9RHOB</name>
<dbReference type="PANTHER" id="PTHR43790:SF9">
    <property type="entry name" value="GALACTOFURANOSE TRANSPORTER ATP-BINDING PROTEIN YTFR"/>
    <property type="match status" value="1"/>
</dbReference>
<feature type="domain" description="ABC transporter" evidence="6">
    <location>
        <begin position="13"/>
        <end position="249"/>
    </location>
</feature>
<protein>
    <submittedName>
        <fullName evidence="7">Sugar ABC transporter ATP-binding protein</fullName>
    </submittedName>
</protein>
<dbReference type="Proteomes" id="UP001208690">
    <property type="component" value="Unassembled WGS sequence"/>
</dbReference>
<dbReference type="SUPFAM" id="SSF52540">
    <property type="entry name" value="P-loop containing nucleoside triphosphate hydrolases"/>
    <property type="match status" value="2"/>
</dbReference>
<dbReference type="InterPro" id="IPR003439">
    <property type="entry name" value="ABC_transporter-like_ATP-bd"/>
</dbReference>
<reference evidence="7 8" key="1">
    <citation type="submission" date="2022-04" db="EMBL/GenBank/DDBJ databases">
        <title>Roseobacter sp. WL0113 is a bacterium isolated from neritic sediment.</title>
        <authorList>
            <person name="Wang L."/>
            <person name="He W."/>
            <person name="Zhang D.-F."/>
        </authorList>
    </citation>
    <scope>NUCLEOTIDE SEQUENCE [LARGE SCALE GENOMIC DNA]</scope>
    <source>
        <strain evidence="7 8">WL0113</strain>
    </source>
</reference>
<dbReference type="EMBL" id="JALIEB010000006">
    <property type="protein sequence ID" value="MCV3272083.1"/>
    <property type="molecule type" value="Genomic_DNA"/>
</dbReference>
<dbReference type="PROSITE" id="PS00211">
    <property type="entry name" value="ABC_TRANSPORTER_1"/>
    <property type="match status" value="1"/>
</dbReference>
<keyword evidence="5 7" id="KW-0067">ATP-binding</keyword>
<accession>A0ABT3BEV1</accession>
<dbReference type="PANTHER" id="PTHR43790">
    <property type="entry name" value="CARBOHYDRATE TRANSPORT ATP-BINDING PROTEIN MG119-RELATED"/>
    <property type="match status" value="1"/>
</dbReference>